<dbReference type="InterPro" id="IPR022357">
    <property type="entry name" value="MIP_CS"/>
</dbReference>
<sequence>MSQDLAATRGVSEVEERSSSLLSRLLAETFGTFLLTLVIVGMLVYSPLNSAQALGVALGGAFAYIAAAAAVGRVSGAHFNPAISLGTWLGGRISVSSMFSYWGAQLVGALLAGAVLFATFPRTLVTLLQGQNPALQNVSDVFDSAVNGFSEKSPLYLQTQGGAQFDWLPALLVEIIISAVLVGVYLGAYDSRRRTGYGPVAVGSAIAALTLVSWFVTNAGMNPARSTAAAIFANDWGSDGSGRQLWLFWLAPLIGAALAALFYRAFASEAEELEDLDEDDDDDDEDEDEDDEKAPAAVASTPVASTPEAGTADVKTAEAESTEPASTVAGPDAAVEPKTAKKTGDKA</sequence>
<evidence type="ECO:0000256" key="6">
    <source>
        <dbReference type="ARBA" id="ARBA00022989"/>
    </source>
</evidence>
<accession>A0ABP8Y7X3</accession>
<keyword evidence="4" id="KW-1003">Cell membrane</keyword>
<keyword evidence="3 8" id="KW-0813">Transport</keyword>
<dbReference type="PRINTS" id="PR00783">
    <property type="entry name" value="MINTRINSICP"/>
</dbReference>
<feature type="transmembrane region" description="Helical" evidence="10">
    <location>
        <begin position="99"/>
        <end position="120"/>
    </location>
</feature>
<evidence type="ECO:0000256" key="8">
    <source>
        <dbReference type="RuleBase" id="RU000477"/>
    </source>
</evidence>
<keyword evidence="7 10" id="KW-0472">Membrane</keyword>
<evidence type="ECO:0000256" key="5">
    <source>
        <dbReference type="ARBA" id="ARBA00022692"/>
    </source>
</evidence>
<dbReference type="PROSITE" id="PS00221">
    <property type="entry name" value="MIP"/>
    <property type="match status" value="1"/>
</dbReference>
<dbReference type="RefSeq" id="WP_253868853.1">
    <property type="nucleotide sequence ID" value="NZ_BAABHM010000035.1"/>
</dbReference>
<evidence type="ECO:0000256" key="4">
    <source>
        <dbReference type="ARBA" id="ARBA00022475"/>
    </source>
</evidence>
<reference evidence="12" key="1">
    <citation type="journal article" date="2019" name="Int. J. Syst. Evol. Microbiol.">
        <title>The Global Catalogue of Microorganisms (GCM) 10K type strain sequencing project: providing services to taxonomists for standard genome sequencing and annotation.</title>
        <authorList>
            <consortium name="The Broad Institute Genomics Platform"/>
            <consortium name="The Broad Institute Genome Sequencing Center for Infectious Disease"/>
            <person name="Wu L."/>
            <person name="Ma J."/>
        </authorList>
    </citation>
    <scope>NUCLEOTIDE SEQUENCE [LARGE SCALE GENOMIC DNA]</scope>
    <source>
        <strain evidence="12">JCM 17975</strain>
    </source>
</reference>
<feature type="region of interest" description="Disordered" evidence="9">
    <location>
        <begin position="273"/>
        <end position="347"/>
    </location>
</feature>
<feature type="transmembrane region" description="Helical" evidence="10">
    <location>
        <begin position="51"/>
        <end position="71"/>
    </location>
</feature>
<gene>
    <name evidence="11" type="ORF">GCM10023198_53150</name>
</gene>
<evidence type="ECO:0000256" key="3">
    <source>
        <dbReference type="ARBA" id="ARBA00022448"/>
    </source>
</evidence>
<comment type="subcellular location">
    <subcellularLocation>
        <location evidence="1">Cell membrane</location>
        <topology evidence="1">Multi-pass membrane protein</topology>
    </subcellularLocation>
</comment>
<evidence type="ECO:0000256" key="7">
    <source>
        <dbReference type="ARBA" id="ARBA00023136"/>
    </source>
</evidence>
<evidence type="ECO:0008006" key="13">
    <source>
        <dbReference type="Google" id="ProtNLM"/>
    </source>
</evidence>
<evidence type="ECO:0000256" key="2">
    <source>
        <dbReference type="ARBA" id="ARBA00006175"/>
    </source>
</evidence>
<dbReference type="Pfam" id="PF00230">
    <property type="entry name" value="MIP"/>
    <property type="match status" value="1"/>
</dbReference>
<dbReference type="InterPro" id="IPR034294">
    <property type="entry name" value="Aquaporin_transptr"/>
</dbReference>
<feature type="transmembrane region" description="Helical" evidence="10">
    <location>
        <begin position="167"/>
        <end position="189"/>
    </location>
</feature>
<dbReference type="PANTHER" id="PTHR19139">
    <property type="entry name" value="AQUAPORIN TRANSPORTER"/>
    <property type="match status" value="1"/>
</dbReference>
<dbReference type="EMBL" id="BAABHM010000035">
    <property type="protein sequence ID" value="GAA4722069.1"/>
    <property type="molecule type" value="Genomic_DNA"/>
</dbReference>
<protein>
    <recommendedName>
        <fullName evidence="13">Aquaporin Z</fullName>
    </recommendedName>
</protein>
<evidence type="ECO:0000256" key="9">
    <source>
        <dbReference type="SAM" id="MobiDB-lite"/>
    </source>
</evidence>
<dbReference type="InterPro" id="IPR023271">
    <property type="entry name" value="Aquaporin-like"/>
</dbReference>
<organism evidence="11 12">
    <name type="scientific">Promicromonospora umidemergens</name>
    <dbReference type="NCBI Taxonomy" id="629679"/>
    <lineage>
        <taxon>Bacteria</taxon>
        <taxon>Bacillati</taxon>
        <taxon>Actinomycetota</taxon>
        <taxon>Actinomycetes</taxon>
        <taxon>Micrococcales</taxon>
        <taxon>Promicromonosporaceae</taxon>
        <taxon>Promicromonospora</taxon>
    </lineage>
</organism>
<keyword evidence="12" id="KW-1185">Reference proteome</keyword>
<evidence type="ECO:0000313" key="12">
    <source>
        <dbReference type="Proteomes" id="UP001500843"/>
    </source>
</evidence>
<evidence type="ECO:0000256" key="1">
    <source>
        <dbReference type="ARBA" id="ARBA00004651"/>
    </source>
</evidence>
<feature type="compositionally biased region" description="Basic and acidic residues" evidence="9">
    <location>
        <begin position="338"/>
        <end position="347"/>
    </location>
</feature>
<feature type="compositionally biased region" description="Acidic residues" evidence="9">
    <location>
        <begin position="273"/>
        <end position="292"/>
    </location>
</feature>
<feature type="transmembrane region" description="Helical" evidence="10">
    <location>
        <begin position="246"/>
        <end position="266"/>
    </location>
</feature>
<comment type="similarity">
    <text evidence="2 8">Belongs to the MIP/aquaporin (TC 1.A.8) family.</text>
</comment>
<comment type="caution">
    <text evidence="11">The sequence shown here is derived from an EMBL/GenBank/DDBJ whole genome shotgun (WGS) entry which is preliminary data.</text>
</comment>
<keyword evidence="5 8" id="KW-0812">Transmembrane</keyword>
<dbReference type="Proteomes" id="UP001500843">
    <property type="component" value="Unassembled WGS sequence"/>
</dbReference>
<feature type="transmembrane region" description="Helical" evidence="10">
    <location>
        <begin position="196"/>
        <end position="216"/>
    </location>
</feature>
<keyword evidence="6 10" id="KW-1133">Transmembrane helix</keyword>
<name>A0ABP8Y7X3_9MICO</name>
<dbReference type="SUPFAM" id="SSF81338">
    <property type="entry name" value="Aquaporin-like"/>
    <property type="match status" value="1"/>
</dbReference>
<dbReference type="Gene3D" id="1.20.1080.10">
    <property type="entry name" value="Glycerol uptake facilitator protein"/>
    <property type="match status" value="1"/>
</dbReference>
<dbReference type="InterPro" id="IPR000425">
    <property type="entry name" value="MIP"/>
</dbReference>
<dbReference type="PANTHER" id="PTHR19139:SF199">
    <property type="entry name" value="MIP17260P"/>
    <property type="match status" value="1"/>
</dbReference>
<proteinExistence type="inferred from homology"/>
<evidence type="ECO:0000256" key="10">
    <source>
        <dbReference type="SAM" id="Phobius"/>
    </source>
</evidence>
<evidence type="ECO:0000313" key="11">
    <source>
        <dbReference type="EMBL" id="GAA4722069.1"/>
    </source>
</evidence>
<feature type="transmembrane region" description="Helical" evidence="10">
    <location>
        <begin position="25"/>
        <end position="45"/>
    </location>
</feature>
<feature type="compositionally biased region" description="Low complexity" evidence="9">
    <location>
        <begin position="295"/>
        <end position="307"/>
    </location>
</feature>